<keyword evidence="9" id="KW-0472">Membrane</keyword>
<evidence type="ECO:0000256" key="8">
    <source>
        <dbReference type="ARBA" id="ARBA00022833"/>
    </source>
</evidence>
<evidence type="ECO:0000313" key="13">
    <source>
        <dbReference type="EMBL" id="GAA0183558.1"/>
    </source>
</evidence>
<dbReference type="PROSITE" id="PS00518">
    <property type="entry name" value="ZF_RING_1"/>
    <property type="match status" value="1"/>
</dbReference>
<keyword evidence="8 11" id="KW-0862">Zinc</keyword>
<sequence>MAGETQNSMNLDLNLGPVDQYNDDRRVGSTLVETISLEDCLNVSSLRIREVRQRHQRWRDDAWQHVEVSPEARNFAMEVIGDGVGLQAGEGSVTTEGNGDEMSFFDCNICLDLAKDPVVTCCGHLFCWPCLYRWLHIHSHAGECPICKGPQARRVESWRQAIQRSLFAIPMEEIIRRIGSRFDLSRDLNQTPQNPEDAHGYPVSSLVHRILTSRGLQKEQQSTVQPENVIDLTETSGPINLEAGESRTESLLPGRSNLFQAASISNLSYGLISAERLVESYFQPHPVEINQERPQPVDDRDSMLVESYFQPHPVEINQERPQPVNDRDSMSSIAAVIHSGSQTVDTAVDIESNVSLYTSRRRNESSTIAYLDSGESHAPRRRRLH</sequence>
<dbReference type="InterPro" id="IPR013083">
    <property type="entry name" value="Znf_RING/FYVE/PHD"/>
</dbReference>
<evidence type="ECO:0000313" key="14">
    <source>
        <dbReference type="Proteomes" id="UP001454036"/>
    </source>
</evidence>
<dbReference type="Pfam" id="PF13923">
    <property type="entry name" value="zf-C3HC4_2"/>
    <property type="match status" value="1"/>
</dbReference>
<evidence type="ECO:0000256" key="5">
    <source>
        <dbReference type="ARBA" id="ARBA00022723"/>
    </source>
</evidence>
<dbReference type="InterPro" id="IPR017907">
    <property type="entry name" value="Znf_RING_CS"/>
</dbReference>
<organism evidence="13 14">
    <name type="scientific">Lithospermum erythrorhizon</name>
    <name type="common">Purple gromwell</name>
    <name type="synonym">Lithospermum officinale var. erythrorhizon</name>
    <dbReference type="NCBI Taxonomy" id="34254"/>
    <lineage>
        <taxon>Eukaryota</taxon>
        <taxon>Viridiplantae</taxon>
        <taxon>Streptophyta</taxon>
        <taxon>Embryophyta</taxon>
        <taxon>Tracheophyta</taxon>
        <taxon>Spermatophyta</taxon>
        <taxon>Magnoliopsida</taxon>
        <taxon>eudicotyledons</taxon>
        <taxon>Gunneridae</taxon>
        <taxon>Pentapetalae</taxon>
        <taxon>asterids</taxon>
        <taxon>lamiids</taxon>
        <taxon>Boraginales</taxon>
        <taxon>Boraginaceae</taxon>
        <taxon>Boraginoideae</taxon>
        <taxon>Lithospermeae</taxon>
        <taxon>Lithospermum</taxon>
    </lineage>
</organism>
<accession>A0AAV3RPC5</accession>
<evidence type="ECO:0000256" key="6">
    <source>
        <dbReference type="ARBA" id="ARBA00022771"/>
    </source>
</evidence>
<protein>
    <recommendedName>
        <fullName evidence="11">E3 ubiquitin-protein ligase RMA</fullName>
        <ecNumber evidence="11">2.3.2.27</ecNumber>
    </recommendedName>
    <alternativeName>
        <fullName evidence="11">Protein RING membrane-anchor</fullName>
    </alternativeName>
    <alternativeName>
        <fullName evidence="11">RING-type E3 ubiquitin transferase RMA</fullName>
    </alternativeName>
</protein>
<keyword evidence="5 11" id="KW-0479">Metal-binding</keyword>
<gene>
    <name evidence="13" type="ORF">LIER_42428</name>
</gene>
<comment type="domain">
    <text evidence="11">The RING-type zinc finger domain is responsible for E3 ligase activity.</text>
</comment>
<dbReference type="EMBL" id="BAABME010029366">
    <property type="protein sequence ID" value="GAA0183558.1"/>
    <property type="molecule type" value="Genomic_DNA"/>
</dbReference>
<dbReference type="GO" id="GO:0005789">
    <property type="term" value="C:endoplasmic reticulum membrane"/>
    <property type="evidence" value="ECO:0007669"/>
    <property type="project" value="UniProtKB-SubCell"/>
</dbReference>
<keyword evidence="14" id="KW-1185">Reference proteome</keyword>
<evidence type="ECO:0000256" key="2">
    <source>
        <dbReference type="ARBA" id="ARBA00004308"/>
    </source>
</evidence>
<evidence type="ECO:0000256" key="10">
    <source>
        <dbReference type="PROSITE-ProRule" id="PRU00175"/>
    </source>
</evidence>
<dbReference type="Gene3D" id="3.30.40.10">
    <property type="entry name" value="Zinc/RING finger domain, C3HC4 (zinc finger)"/>
    <property type="match status" value="1"/>
</dbReference>
<name>A0AAV3RPC5_LITER</name>
<dbReference type="PANTHER" id="PTHR12313">
    <property type="entry name" value="E3 UBIQUITIN-PROTEIN LIGASE RNF5-RELATED"/>
    <property type="match status" value="1"/>
</dbReference>
<evidence type="ECO:0000256" key="3">
    <source>
        <dbReference type="ARBA" id="ARBA00004906"/>
    </source>
</evidence>
<dbReference type="GO" id="GO:0016874">
    <property type="term" value="F:ligase activity"/>
    <property type="evidence" value="ECO:0007669"/>
    <property type="project" value="UniProtKB-KW"/>
</dbReference>
<evidence type="ECO:0000256" key="1">
    <source>
        <dbReference type="ARBA" id="ARBA00000900"/>
    </source>
</evidence>
<dbReference type="InterPro" id="IPR045103">
    <property type="entry name" value="RNF5/RNF185-like"/>
</dbReference>
<evidence type="ECO:0000259" key="12">
    <source>
        <dbReference type="PROSITE" id="PS50089"/>
    </source>
</evidence>
<reference evidence="13 14" key="1">
    <citation type="submission" date="2024-01" db="EMBL/GenBank/DDBJ databases">
        <title>The complete chloroplast genome sequence of Lithospermum erythrorhizon: insights into the phylogenetic relationship among Boraginaceae species and the maternal lineages of purple gromwells.</title>
        <authorList>
            <person name="Okada T."/>
            <person name="Watanabe K."/>
        </authorList>
    </citation>
    <scope>NUCLEOTIDE SEQUENCE [LARGE SCALE GENOMIC DNA]</scope>
</reference>
<keyword evidence="7 11" id="KW-0833">Ubl conjugation pathway</keyword>
<keyword evidence="13" id="KW-0436">Ligase</keyword>
<feature type="domain" description="RING-type" evidence="12">
    <location>
        <begin position="107"/>
        <end position="148"/>
    </location>
</feature>
<dbReference type="GO" id="GO:0006511">
    <property type="term" value="P:ubiquitin-dependent protein catabolic process"/>
    <property type="evidence" value="ECO:0007669"/>
    <property type="project" value="UniProtKB-UniRule"/>
</dbReference>
<evidence type="ECO:0000256" key="7">
    <source>
        <dbReference type="ARBA" id="ARBA00022786"/>
    </source>
</evidence>
<evidence type="ECO:0000256" key="9">
    <source>
        <dbReference type="ARBA" id="ARBA00023136"/>
    </source>
</evidence>
<keyword evidence="11" id="KW-0256">Endoplasmic reticulum</keyword>
<keyword evidence="4 11" id="KW-0808">Transferase</keyword>
<dbReference type="Proteomes" id="UP001454036">
    <property type="component" value="Unassembled WGS sequence"/>
</dbReference>
<dbReference type="PROSITE" id="PS50089">
    <property type="entry name" value="ZF_RING_2"/>
    <property type="match status" value="1"/>
</dbReference>
<dbReference type="AlphaFoldDB" id="A0AAV3RPC5"/>
<dbReference type="SUPFAM" id="SSF57850">
    <property type="entry name" value="RING/U-box"/>
    <property type="match status" value="1"/>
</dbReference>
<keyword evidence="6 10" id="KW-0863">Zinc-finger</keyword>
<comment type="function">
    <text evidence="11">E3 ubiquitin-protein ligase.</text>
</comment>
<evidence type="ECO:0000256" key="11">
    <source>
        <dbReference type="RuleBase" id="RU369090"/>
    </source>
</evidence>
<proteinExistence type="predicted"/>
<dbReference type="EC" id="2.3.2.27" evidence="11"/>
<evidence type="ECO:0000256" key="4">
    <source>
        <dbReference type="ARBA" id="ARBA00022679"/>
    </source>
</evidence>
<dbReference type="GO" id="GO:0061630">
    <property type="term" value="F:ubiquitin protein ligase activity"/>
    <property type="evidence" value="ECO:0007669"/>
    <property type="project" value="UniProtKB-UniRule"/>
</dbReference>
<comment type="catalytic activity">
    <reaction evidence="1 11">
        <text>S-ubiquitinyl-[E2 ubiquitin-conjugating enzyme]-L-cysteine + [acceptor protein]-L-lysine = [E2 ubiquitin-conjugating enzyme]-L-cysteine + N(6)-ubiquitinyl-[acceptor protein]-L-lysine.</text>
        <dbReference type="EC" id="2.3.2.27"/>
    </reaction>
</comment>
<dbReference type="CDD" id="cd16745">
    <property type="entry name" value="RING-HC_AtRMA-like"/>
    <property type="match status" value="1"/>
</dbReference>
<dbReference type="SMART" id="SM00184">
    <property type="entry name" value="RING"/>
    <property type="match status" value="1"/>
</dbReference>
<dbReference type="InterPro" id="IPR001841">
    <property type="entry name" value="Znf_RING"/>
</dbReference>
<comment type="pathway">
    <text evidence="3 11">Protein modification; protein ubiquitination.</text>
</comment>
<comment type="caution">
    <text evidence="13">The sequence shown here is derived from an EMBL/GenBank/DDBJ whole genome shotgun (WGS) entry which is preliminary data.</text>
</comment>
<comment type="subcellular location">
    <subcellularLocation>
        <location evidence="2">Endomembrane system</location>
    </subcellularLocation>
    <subcellularLocation>
        <location evidence="11">Endoplasmic reticulum membrane</location>
        <topology evidence="11">Single-pass type IV membrane protein</topology>
    </subcellularLocation>
</comment>
<dbReference type="GO" id="GO:0008270">
    <property type="term" value="F:zinc ion binding"/>
    <property type="evidence" value="ECO:0007669"/>
    <property type="project" value="UniProtKB-KW"/>
</dbReference>